<dbReference type="GO" id="GO:0046496">
    <property type="term" value="P:nicotinamide nucleotide metabolic process"/>
    <property type="evidence" value="ECO:0007669"/>
    <property type="project" value="UniProtKB-UniRule"/>
</dbReference>
<dbReference type="InterPro" id="IPR029056">
    <property type="entry name" value="Ribokinase-like"/>
</dbReference>
<comment type="function">
    <text evidence="14 19">Bifunctional enzyme that catalyzes the epimerization of the S- and R-forms of NAD(P)HX and the dehydration of the S-form of NAD(P)HX at the expense of ADP, which is converted to AMP. This allows the repair of both epimers of NAD(P)HX, a damaged form of NAD(P)H that is a result of enzymatic or heat-dependent hydration.</text>
</comment>
<feature type="binding site" evidence="18">
    <location>
        <position position="160"/>
    </location>
    <ligand>
        <name>(6S)-NADPHX</name>
        <dbReference type="ChEBI" id="CHEBI:64076"/>
    </ligand>
</feature>
<evidence type="ECO:0000256" key="3">
    <source>
        <dbReference type="ARBA" id="ARBA00006001"/>
    </source>
</evidence>
<feature type="binding site" evidence="17">
    <location>
        <position position="380"/>
    </location>
    <ligand>
        <name>(6S)-NADPHX</name>
        <dbReference type="ChEBI" id="CHEBI:64076"/>
    </ligand>
</feature>
<evidence type="ECO:0000256" key="5">
    <source>
        <dbReference type="ARBA" id="ARBA00022723"/>
    </source>
</evidence>
<dbReference type="HAMAP" id="MF_01965">
    <property type="entry name" value="NADHX_dehydratase"/>
    <property type="match status" value="1"/>
</dbReference>
<feature type="binding site" evidence="18">
    <location>
        <position position="57"/>
    </location>
    <ligand>
        <name>K(+)</name>
        <dbReference type="ChEBI" id="CHEBI:29103"/>
    </ligand>
</feature>
<comment type="function">
    <text evidence="18">Catalyzes the epimerization of the S- and R-forms of NAD(P)HX, a damaged form of NAD(P)H that is a result of enzymatic or heat-dependent hydration. This is a prerequisite for the S-specific NAD(P)H-hydrate dehydratase to allow the repair of both epimers of NAD(P)HX.</text>
</comment>
<evidence type="ECO:0000256" key="8">
    <source>
        <dbReference type="ARBA" id="ARBA00022857"/>
    </source>
</evidence>
<evidence type="ECO:0000256" key="18">
    <source>
        <dbReference type="HAMAP-Rule" id="MF_01966"/>
    </source>
</evidence>
<dbReference type="PANTHER" id="PTHR12592:SF0">
    <property type="entry name" value="ATP-DEPENDENT (S)-NAD(P)H-HYDRATE DEHYDRATASE"/>
    <property type="match status" value="1"/>
</dbReference>
<dbReference type="NCBIfam" id="TIGR00196">
    <property type="entry name" value="yjeF_cterm"/>
    <property type="match status" value="1"/>
</dbReference>
<evidence type="ECO:0000256" key="14">
    <source>
        <dbReference type="ARBA" id="ARBA00025153"/>
    </source>
</evidence>
<comment type="similarity">
    <text evidence="3 19">In the N-terminal section; belongs to the NnrE/AIBP family.</text>
</comment>
<comment type="similarity">
    <text evidence="18">Belongs to the NnrE/AIBP family.</text>
</comment>
<evidence type="ECO:0000256" key="6">
    <source>
        <dbReference type="ARBA" id="ARBA00022741"/>
    </source>
</evidence>
<dbReference type="InterPro" id="IPR036652">
    <property type="entry name" value="YjeF_N_dom_sf"/>
</dbReference>
<dbReference type="InterPro" id="IPR004443">
    <property type="entry name" value="YjeF_N_dom"/>
</dbReference>
<dbReference type="PIRSF" id="PIRSF017184">
    <property type="entry name" value="Nnr"/>
    <property type="match status" value="1"/>
</dbReference>
<sequence length="508" mass="54316">MKILTAAQRKDADNFTIAGGTPEQTLIERAAKAVSEYLISRCERGSRIQIYCGQGNNGADGLAVARLLKKRAYDPRVFIVNHRKDTSKQFSAQAERLRAMQTVPVYELTDQSTLPEHNKDTIIVDALLGSGISGAVADDSLLATVITHINSHEGLTVSIDVPSGMLMDERTDGIAVAADHVITFERPPLAFLLRDNEDFVGSFDIAHTGISHKFMEELPGQFYWTTREVAGKLLRTNIRRVFSDKRDYGHSYIIAGAKGTYGAAVLAARGALVAGSGKVSARVPAAAHDILLNALPEVMVLADGSKTIITDSGFDPDRFTVTGIGPGIGTHHDTAEMLEDLLARSELDTKLVLDADALNILADEPEMLDMLPPGTVLTPHAGEFERLAGSWRDGFELLDALQGFVATHNITVVLKGHYTMVALASGQVHFNSSGNPGMATAGTGDALLGIITGLIAQGWSPEEAAILGAYIHGLAGDIAAQKHSQLAMRASDLLDEVGAAFMNLNVQE</sequence>
<evidence type="ECO:0000256" key="13">
    <source>
        <dbReference type="ARBA" id="ARBA00023268"/>
    </source>
</evidence>
<dbReference type="PROSITE" id="PS51383">
    <property type="entry name" value="YJEF_C_3"/>
    <property type="match status" value="1"/>
</dbReference>
<evidence type="ECO:0000256" key="19">
    <source>
        <dbReference type="PIRNR" id="PIRNR017184"/>
    </source>
</evidence>
<keyword evidence="10 17" id="KW-0520">NAD</keyword>
<dbReference type="Proteomes" id="UP000070457">
    <property type="component" value="Unassembled WGS sequence"/>
</dbReference>
<evidence type="ECO:0000256" key="9">
    <source>
        <dbReference type="ARBA" id="ARBA00022958"/>
    </source>
</evidence>
<keyword evidence="12 17" id="KW-0456">Lyase</keyword>
<dbReference type="InterPro" id="IPR030677">
    <property type="entry name" value="Nnr"/>
</dbReference>
<keyword evidence="13" id="KW-0511">Multifunctional enzyme</keyword>
<evidence type="ECO:0000256" key="16">
    <source>
        <dbReference type="ARBA" id="ARBA00049209"/>
    </source>
</evidence>
<keyword evidence="7 17" id="KW-0067">ATP-binding</keyword>
<dbReference type="NCBIfam" id="TIGR00197">
    <property type="entry name" value="yjeF_nterm"/>
    <property type="match status" value="1"/>
</dbReference>
<comment type="cofactor">
    <cofactor evidence="17">
        <name>Mg(2+)</name>
        <dbReference type="ChEBI" id="CHEBI:18420"/>
    </cofactor>
</comment>
<evidence type="ECO:0000256" key="2">
    <source>
        <dbReference type="ARBA" id="ARBA00000909"/>
    </source>
</evidence>
<feature type="binding site" evidence="18">
    <location>
        <begin position="129"/>
        <end position="135"/>
    </location>
    <ligand>
        <name>(6S)-NADPHX</name>
        <dbReference type="ChEBI" id="CHEBI:64076"/>
    </ligand>
</feature>
<comment type="caution">
    <text evidence="18">Lacks conserved residue(s) required for the propagation of feature annotation.</text>
</comment>
<feature type="domain" description="YjeF N-terminal" evidence="21">
    <location>
        <begin position="9"/>
        <end position="216"/>
    </location>
</feature>
<evidence type="ECO:0000256" key="1">
    <source>
        <dbReference type="ARBA" id="ARBA00000013"/>
    </source>
</evidence>
<keyword evidence="6 17" id="KW-0547">Nucleotide-binding</keyword>
<dbReference type="AlphaFoldDB" id="A0A136M073"/>
<comment type="catalytic activity">
    <reaction evidence="2 18 19">
        <text>(6R)-NADPHX = (6S)-NADPHX</text>
        <dbReference type="Rhea" id="RHEA:32227"/>
        <dbReference type="ChEBI" id="CHEBI:64076"/>
        <dbReference type="ChEBI" id="CHEBI:64077"/>
        <dbReference type="EC" id="5.1.99.6"/>
    </reaction>
</comment>
<comment type="catalytic activity">
    <reaction evidence="1 18 19">
        <text>(6R)-NADHX = (6S)-NADHX</text>
        <dbReference type="Rhea" id="RHEA:32215"/>
        <dbReference type="ChEBI" id="CHEBI:64074"/>
        <dbReference type="ChEBI" id="CHEBI:64075"/>
        <dbReference type="EC" id="5.1.99.6"/>
    </reaction>
</comment>
<comment type="catalytic activity">
    <reaction evidence="16 17 19">
        <text>(6S)-NADPHX + ADP = AMP + phosphate + NADPH + H(+)</text>
        <dbReference type="Rhea" id="RHEA:32235"/>
        <dbReference type="ChEBI" id="CHEBI:15378"/>
        <dbReference type="ChEBI" id="CHEBI:43474"/>
        <dbReference type="ChEBI" id="CHEBI:57783"/>
        <dbReference type="ChEBI" id="CHEBI:64076"/>
        <dbReference type="ChEBI" id="CHEBI:456215"/>
        <dbReference type="ChEBI" id="CHEBI:456216"/>
        <dbReference type="EC" id="4.2.1.136"/>
    </reaction>
</comment>
<evidence type="ECO:0000256" key="11">
    <source>
        <dbReference type="ARBA" id="ARBA00023235"/>
    </source>
</evidence>
<organism evidence="22 23">
    <name type="scientific">candidate division WS6 bacterium OLB20</name>
    <dbReference type="NCBI Taxonomy" id="1617426"/>
    <lineage>
        <taxon>Bacteria</taxon>
        <taxon>Candidatus Dojkabacteria</taxon>
    </lineage>
</organism>
<keyword evidence="11 18" id="KW-0413">Isomerase</keyword>
<dbReference type="PROSITE" id="PS51385">
    <property type="entry name" value="YJEF_N"/>
    <property type="match status" value="1"/>
</dbReference>
<evidence type="ECO:0000256" key="12">
    <source>
        <dbReference type="ARBA" id="ARBA00023239"/>
    </source>
</evidence>
<dbReference type="GO" id="GO:0052855">
    <property type="term" value="F:ADP-dependent NAD(P)H-hydrate dehydratase activity"/>
    <property type="evidence" value="ECO:0007669"/>
    <property type="project" value="UniProtKB-UniRule"/>
</dbReference>
<dbReference type="Gene3D" id="3.40.50.10260">
    <property type="entry name" value="YjeF N-terminal domain"/>
    <property type="match status" value="1"/>
</dbReference>
<dbReference type="CDD" id="cd01171">
    <property type="entry name" value="YXKO-related"/>
    <property type="match status" value="1"/>
</dbReference>
<comment type="caution">
    <text evidence="22">The sequence shown here is derived from an EMBL/GenBank/DDBJ whole genome shotgun (WGS) entry which is preliminary data.</text>
</comment>
<dbReference type="SUPFAM" id="SSF53613">
    <property type="entry name" value="Ribokinase-like"/>
    <property type="match status" value="1"/>
</dbReference>
<feature type="binding site" evidence="17">
    <location>
        <position position="327"/>
    </location>
    <ligand>
        <name>(6S)-NADPHX</name>
        <dbReference type="ChEBI" id="CHEBI:64076"/>
    </ligand>
</feature>
<evidence type="ECO:0000256" key="7">
    <source>
        <dbReference type="ARBA" id="ARBA00022840"/>
    </source>
</evidence>
<evidence type="ECO:0000256" key="4">
    <source>
        <dbReference type="ARBA" id="ARBA00009524"/>
    </source>
</evidence>
<dbReference type="GO" id="GO:0046872">
    <property type="term" value="F:metal ion binding"/>
    <property type="evidence" value="ECO:0007669"/>
    <property type="project" value="UniProtKB-UniRule"/>
</dbReference>
<comment type="catalytic activity">
    <reaction evidence="15 17 19">
        <text>(6S)-NADHX + ADP = AMP + phosphate + NADH + H(+)</text>
        <dbReference type="Rhea" id="RHEA:32223"/>
        <dbReference type="ChEBI" id="CHEBI:15378"/>
        <dbReference type="ChEBI" id="CHEBI:43474"/>
        <dbReference type="ChEBI" id="CHEBI:57945"/>
        <dbReference type="ChEBI" id="CHEBI:64074"/>
        <dbReference type="ChEBI" id="CHEBI:456215"/>
        <dbReference type="ChEBI" id="CHEBI:456216"/>
        <dbReference type="EC" id="4.2.1.136"/>
    </reaction>
</comment>
<evidence type="ECO:0000259" key="20">
    <source>
        <dbReference type="PROSITE" id="PS51383"/>
    </source>
</evidence>
<dbReference type="GO" id="GO:0110051">
    <property type="term" value="P:metabolite repair"/>
    <property type="evidence" value="ECO:0007669"/>
    <property type="project" value="TreeGrafter"/>
</dbReference>
<evidence type="ECO:0000313" key="22">
    <source>
        <dbReference type="EMBL" id="KXK27310.1"/>
    </source>
</evidence>
<comment type="similarity">
    <text evidence="17">Belongs to the NnrD/CARKD family.</text>
</comment>
<keyword evidence="5 18" id="KW-0479">Metal-binding</keyword>
<feature type="binding site" evidence="18">
    <location>
        <position position="125"/>
    </location>
    <ligand>
        <name>K(+)</name>
        <dbReference type="ChEBI" id="CHEBI:29103"/>
    </ligand>
</feature>
<dbReference type="GO" id="GO:0005524">
    <property type="term" value="F:ATP binding"/>
    <property type="evidence" value="ECO:0007669"/>
    <property type="project" value="UniProtKB-UniRule"/>
</dbReference>
<dbReference type="EMBL" id="JYNZ01000002">
    <property type="protein sequence ID" value="KXK27310.1"/>
    <property type="molecule type" value="Genomic_DNA"/>
</dbReference>
<comment type="cofactor">
    <cofactor evidence="18 19">
        <name>K(+)</name>
        <dbReference type="ChEBI" id="CHEBI:29103"/>
    </cofactor>
    <text evidence="18 19">Binds 1 potassium ion per subunit.</text>
</comment>
<evidence type="ECO:0000313" key="23">
    <source>
        <dbReference type="Proteomes" id="UP000070457"/>
    </source>
</evidence>
<dbReference type="EC" id="5.1.99.6" evidence="19"/>
<feature type="domain" description="YjeF C-terminal" evidence="20">
    <location>
        <begin position="228"/>
        <end position="504"/>
    </location>
</feature>
<comment type="similarity">
    <text evidence="4 19">In the C-terminal section; belongs to the NnrD/CARKD family.</text>
</comment>
<evidence type="ECO:0000256" key="15">
    <source>
        <dbReference type="ARBA" id="ARBA00048238"/>
    </source>
</evidence>
<dbReference type="PANTHER" id="PTHR12592">
    <property type="entry name" value="ATP-DEPENDENT (S)-NAD(P)H-HYDRATE DEHYDRATASE FAMILY MEMBER"/>
    <property type="match status" value="1"/>
</dbReference>
<dbReference type="PATRIC" id="fig|1617426.3.peg.180"/>
<dbReference type="HAMAP" id="MF_01966">
    <property type="entry name" value="NADHX_epimerase"/>
    <property type="match status" value="1"/>
</dbReference>
<evidence type="ECO:0000256" key="10">
    <source>
        <dbReference type="ARBA" id="ARBA00023027"/>
    </source>
</evidence>
<dbReference type="Pfam" id="PF03853">
    <property type="entry name" value="YjeF_N"/>
    <property type="match status" value="1"/>
</dbReference>
<feature type="binding site" evidence="18">
    <location>
        <begin position="56"/>
        <end position="60"/>
    </location>
    <ligand>
        <name>(6S)-NADPHX</name>
        <dbReference type="ChEBI" id="CHEBI:64076"/>
    </ligand>
</feature>
<keyword evidence="9 18" id="KW-0630">Potassium</keyword>
<dbReference type="Pfam" id="PF01256">
    <property type="entry name" value="Carb_kinase"/>
    <property type="match status" value="1"/>
</dbReference>
<feature type="binding site" evidence="18">
    <location>
        <position position="163"/>
    </location>
    <ligand>
        <name>K(+)</name>
        <dbReference type="ChEBI" id="CHEBI:29103"/>
    </ligand>
</feature>
<evidence type="ECO:0000259" key="21">
    <source>
        <dbReference type="PROSITE" id="PS51385"/>
    </source>
</evidence>
<comment type="subunit">
    <text evidence="17">Homotetramer.</text>
</comment>
<name>A0A136M073_9BACT</name>
<gene>
    <name evidence="22" type="primary">nnr_1</name>
    <name evidence="17" type="synonym">nnrD</name>
    <name evidence="18" type="synonym">nnrE</name>
    <name evidence="22" type="ORF">TR69_WS6001000185</name>
</gene>
<feature type="binding site" evidence="17">
    <location>
        <position position="445"/>
    </location>
    <ligand>
        <name>(6S)-NADPHX</name>
        <dbReference type="ChEBI" id="CHEBI:64076"/>
    </ligand>
</feature>
<keyword evidence="8 17" id="KW-0521">NADP</keyword>
<proteinExistence type="inferred from homology"/>
<accession>A0A136M073</accession>
<reference evidence="22 23" key="1">
    <citation type="submission" date="2015-02" db="EMBL/GenBank/DDBJ databases">
        <title>Improved understanding of the partial-nitritation anammox process through 23 genomes representing the majority of the microbial community.</title>
        <authorList>
            <person name="Speth D.R."/>
            <person name="In T Zandt M."/>
            <person name="Guerrero Cruz S."/>
            <person name="Jetten M.S."/>
            <person name="Dutilh B.E."/>
        </authorList>
    </citation>
    <scope>NUCLEOTIDE SEQUENCE [LARGE SCALE GENOMIC DNA]</scope>
    <source>
        <strain evidence="22">OLB20</strain>
    </source>
</reference>
<feature type="binding site" evidence="17">
    <location>
        <position position="444"/>
    </location>
    <ligand>
        <name>AMP</name>
        <dbReference type="ChEBI" id="CHEBI:456215"/>
    </ligand>
</feature>
<dbReference type="InterPro" id="IPR000631">
    <property type="entry name" value="CARKD"/>
</dbReference>
<feature type="binding site" evidence="17">
    <location>
        <begin position="415"/>
        <end position="419"/>
    </location>
    <ligand>
        <name>AMP</name>
        <dbReference type="ChEBI" id="CHEBI:456215"/>
    </ligand>
</feature>
<feature type="binding site" evidence="17">
    <location>
        <position position="263"/>
    </location>
    <ligand>
        <name>(6S)-NADPHX</name>
        <dbReference type="ChEBI" id="CHEBI:64076"/>
    </ligand>
</feature>
<dbReference type="SUPFAM" id="SSF64153">
    <property type="entry name" value="YjeF N-terminal domain-like"/>
    <property type="match status" value="1"/>
</dbReference>
<evidence type="ECO:0000256" key="17">
    <source>
        <dbReference type="HAMAP-Rule" id="MF_01965"/>
    </source>
</evidence>
<dbReference type="GO" id="GO:0052856">
    <property type="term" value="F:NAD(P)HX epimerase activity"/>
    <property type="evidence" value="ECO:0007669"/>
    <property type="project" value="UniProtKB-UniRule"/>
</dbReference>
<dbReference type="STRING" id="1617426.TR69_WS6001000185"/>
<comment type="function">
    <text evidence="17">Catalyzes the dehydration of the S-form of NAD(P)HX at the expense of ADP, which is converted to AMP. Together with NAD(P)HX epimerase, which catalyzes the epimerization of the S- and R-forms, the enzyme allows the repair of both epimers of NAD(P)HX, a damaged form of NAD(P)H that is a result of enzymatic or heat-dependent hydration.</text>
</comment>
<dbReference type="Gene3D" id="3.40.1190.20">
    <property type="match status" value="1"/>
</dbReference>
<protein>
    <recommendedName>
        <fullName evidence="19">Bifunctional NAD(P)H-hydrate repair enzyme</fullName>
    </recommendedName>
    <alternativeName>
        <fullName evidence="19">Nicotinamide nucleotide repair protein</fullName>
    </alternativeName>
    <domain>
        <recommendedName>
            <fullName evidence="19">ADP-dependent (S)-NAD(P)H-hydrate dehydratase</fullName>
            <ecNumber evidence="19">4.2.1.136</ecNumber>
        </recommendedName>
        <alternativeName>
            <fullName evidence="19">ADP-dependent NAD(P)HX dehydratase</fullName>
        </alternativeName>
    </domain>
    <domain>
        <recommendedName>
            <fullName evidence="19">NAD(P)H-hydrate epimerase</fullName>
            <ecNumber evidence="19">5.1.99.6</ecNumber>
        </recommendedName>
    </domain>
</protein>
<dbReference type="EC" id="4.2.1.136" evidence="19"/>